<dbReference type="Proteomes" id="UP001378188">
    <property type="component" value="Unassembled WGS sequence"/>
</dbReference>
<dbReference type="InterPro" id="IPR010775">
    <property type="entry name" value="DUF1365"/>
</dbReference>
<protein>
    <submittedName>
        <fullName evidence="1">DUF1365 domain-containing protein</fullName>
    </submittedName>
</protein>
<comment type="caution">
    <text evidence="1">The sequence shown here is derived from an EMBL/GenBank/DDBJ whole genome shotgun (WGS) entry which is preliminary data.</text>
</comment>
<dbReference type="PANTHER" id="PTHR33973">
    <property type="entry name" value="OS07G0153300 PROTEIN"/>
    <property type="match status" value="1"/>
</dbReference>
<evidence type="ECO:0000313" key="2">
    <source>
        <dbReference type="Proteomes" id="UP001378188"/>
    </source>
</evidence>
<reference evidence="1 2" key="1">
    <citation type="submission" date="2024-02" db="EMBL/GenBank/DDBJ databases">
        <title>Genome analysis and characterization of Microbaculum marinisediminis sp. nov., isolated from marine sediment.</title>
        <authorList>
            <person name="Du Z.-J."/>
            <person name="Ye Y.-Q."/>
            <person name="Zhang Z.-R."/>
            <person name="Yuan S.-M."/>
            <person name="Zhang X.-Y."/>
        </authorList>
    </citation>
    <scope>NUCLEOTIDE SEQUENCE [LARGE SCALE GENOMIC DNA]</scope>
    <source>
        <strain evidence="1 2">SDUM1044001</strain>
    </source>
</reference>
<sequence>MTAFSSSLYDAVVVHRRLRPVVHELRYRLTYALLDLDELPELSGAFRLFSYNRLNLFSLHDRDHGPGDGTPLRRHVDRIVAKAGLAGEIRRISLLCLPRFAGYVFNPLSIYYAFGSGDEPRLVIYEVSNTFGERKTYVLPVEPPASGPIRQNCAKRFYVSPFNDTRGRYDFRIAVPDERVRAGVSLSDAGGGILDAHLVGARREISDRQLAVTAWRHPALTWKVIGGIHWEALKLYLKGLRPVPRPPAPDVPVSYLPTPLELEGSPR</sequence>
<keyword evidence="2" id="KW-1185">Reference proteome</keyword>
<gene>
    <name evidence="1" type="ORF">V3328_13055</name>
</gene>
<accession>A0AAW9RFJ8</accession>
<dbReference type="AlphaFoldDB" id="A0AAW9RFJ8"/>
<dbReference type="RefSeq" id="WP_340330115.1">
    <property type="nucleotide sequence ID" value="NZ_JAZHOF010000005.1"/>
</dbReference>
<dbReference type="EMBL" id="JAZHOF010000005">
    <property type="protein sequence ID" value="MEJ8572412.1"/>
    <property type="molecule type" value="Genomic_DNA"/>
</dbReference>
<proteinExistence type="predicted"/>
<organism evidence="1 2">
    <name type="scientific">Microbaculum marinum</name>
    <dbReference type="NCBI Taxonomy" id="1764581"/>
    <lineage>
        <taxon>Bacteria</taxon>
        <taxon>Pseudomonadati</taxon>
        <taxon>Pseudomonadota</taxon>
        <taxon>Alphaproteobacteria</taxon>
        <taxon>Hyphomicrobiales</taxon>
        <taxon>Tepidamorphaceae</taxon>
        <taxon>Microbaculum</taxon>
    </lineage>
</organism>
<dbReference type="Pfam" id="PF07103">
    <property type="entry name" value="DUF1365"/>
    <property type="match status" value="1"/>
</dbReference>
<name>A0AAW9RFJ8_9HYPH</name>
<evidence type="ECO:0000313" key="1">
    <source>
        <dbReference type="EMBL" id="MEJ8572412.1"/>
    </source>
</evidence>
<dbReference type="PANTHER" id="PTHR33973:SF4">
    <property type="entry name" value="OS07G0153300 PROTEIN"/>
    <property type="match status" value="1"/>
</dbReference>